<dbReference type="EMBL" id="GBRH01167447">
    <property type="protein sequence ID" value="JAE30449.1"/>
    <property type="molecule type" value="Transcribed_RNA"/>
</dbReference>
<organism evidence="1">
    <name type="scientific">Arundo donax</name>
    <name type="common">Giant reed</name>
    <name type="synonym">Donax arundinaceus</name>
    <dbReference type="NCBI Taxonomy" id="35708"/>
    <lineage>
        <taxon>Eukaryota</taxon>
        <taxon>Viridiplantae</taxon>
        <taxon>Streptophyta</taxon>
        <taxon>Embryophyta</taxon>
        <taxon>Tracheophyta</taxon>
        <taxon>Spermatophyta</taxon>
        <taxon>Magnoliopsida</taxon>
        <taxon>Liliopsida</taxon>
        <taxon>Poales</taxon>
        <taxon>Poaceae</taxon>
        <taxon>PACMAD clade</taxon>
        <taxon>Arundinoideae</taxon>
        <taxon>Arundineae</taxon>
        <taxon>Arundo</taxon>
    </lineage>
</organism>
<protein>
    <submittedName>
        <fullName evidence="1">Uncharacterized protein</fullName>
    </submittedName>
</protein>
<reference evidence="1" key="2">
    <citation type="journal article" date="2015" name="Data Brief">
        <title>Shoot transcriptome of the giant reed, Arundo donax.</title>
        <authorList>
            <person name="Barrero R.A."/>
            <person name="Guerrero F.D."/>
            <person name="Moolhuijzen P."/>
            <person name="Goolsby J.A."/>
            <person name="Tidwell J."/>
            <person name="Bellgard S.E."/>
            <person name="Bellgard M.I."/>
        </authorList>
    </citation>
    <scope>NUCLEOTIDE SEQUENCE</scope>
    <source>
        <tissue evidence="1">Shoot tissue taken approximately 20 cm above the soil surface</tissue>
    </source>
</reference>
<sequence>MLETNSDITYDVLGKHNYLIKGILNLWTKCRWVSPLSICYRSLSQLVMFVQN</sequence>
<dbReference type="AlphaFoldDB" id="A0A0A9QIR1"/>
<accession>A0A0A9QIR1</accession>
<proteinExistence type="predicted"/>
<reference evidence="1" key="1">
    <citation type="submission" date="2014-09" db="EMBL/GenBank/DDBJ databases">
        <authorList>
            <person name="Magalhaes I.L.F."/>
            <person name="Oliveira U."/>
            <person name="Santos F.R."/>
            <person name="Vidigal T.H.D.A."/>
            <person name="Brescovit A.D."/>
            <person name="Santos A.J."/>
        </authorList>
    </citation>
    <scope>NUCLEOTIDE SEQUENCE</scope>
    <source>
        <tissue evidence="1">Shoot tissue taken approximately 20 cm above the soil surface</tissue>
    </source>
</reference>
<name>A0A0A9QIR1_ARUDO</name>
<evidence type="ECO:0000313" key="1">
    <source>
        <dbReference type="EMBL" id="JAE30449.1"/>
    </source>
</evidence>